<dbReference type="AlphaFoldDB" id="A0A8J7TQA3"/>
<dbReference type="Gene3D" id="2.180.10.10">
    <property type="entry name" value="RHS repeat-associated core"/>
    <property type="match status" value="1"/>
</dbReference>
<dbReference type="EMBL" id="JAFLCK010000055">
    <property type="protein sequence ID" value="MBN8662818.1"/>
    <property type="molecule type" value="Genomic_DNA"/>
</dbReference>
<evidence type="ECO:0000313" key="2">
    <source>
        <dbReference type="Proteomes" id="UP000664277"/>
    </source>
</evidence>
<comment type="caution">
    <text evidence="1">The sequence shown here is derived from an EMBL/GenBank/DDBJ whole genome shotgun (WGS) entry which is preliminary data.</text>
</comment>
<organism evidence="1 2">
    <name type="scientific">Candidatus Obscuribacter phosphatis</name>
    <dbReference type="NCBI Taxonomy" id="1906157"/>
    <lineage>
        <taxon>Bacteria</taxon>
        <taxon>Bacillati</taxon>
        <taxon>Candidatus Melainabacteria</taxon>
        <taxon>Candidatus Obscuribacterales</taxon>
        <taxon>Candidatus Obscuribacteraceae</taxon>
        <taxon>Candidatus Obscuribacter</taxon>
    </lineage>
</organism>
<dbReference type="Pfam" id="PF05593">
    <property type="entry name" value="RHS_repeat"/>
    <property type="match status" value="1"/>
</dbReference>
<dbReference type="InterPro" id="IPR006530">
    <property type="entry name" value="YD"/>
</dbReference>
<dbReference type="InterPro" id="IPR031325">
    <property type="entry name" value="RHS_repeat"/>
</dbReference>
<reference evidence="1" key="1">
    <citation type="submission" date="2021-02" db="EMBL/GenBank/DDBJ databases">
        <title>Genome-Resolved Metagenomics of a Microbial Community Performing Photosynthetic Biological Nutrient Removal.</title>
        <authorList>
            <person name="Mcdaniel E.A."/>
        </authorList>
    </citation>
    <scope>NUCLEOTIDE SEQUENCE</scope>
    <source>
        <strain evidence="1">UWPOB_OBS1</strain>
    </source>
</reference>
<sequence>MLKSIYTNLKRKTVSKLLTRSATAVDGKGQTTTYTYDSVTGSLLTVQQPQVAGQTPTTTFTYNTRGQVLTITDPTGIVSKVNYHATLERIESTVADFGTGRLNLTSSFGYNSVGDITSVTDPRGNSCTVTYDVLRRQTQLTPLCQH</sequence>
<evidence type="ECO:0000313" key="1">
    <source>
        <dbReference type="EMBL" id="MBN8662818.1"/>
    </source>
</evidence>
<accession>A0A8J7TQA3</accession>
<dbReference type="NCBIfam" id="TIGR01643">
    <property type="entry name" value="YD_repeat_2x"/>
    <property type="match status" value="1"/>
</dbReference>
<gene>
    <name evidence="1" type="ORF">J0M35_20795</name>
</gene>
<dbReference type="Proteomes" id="UP000664277">
    <property type="component" value="Unassembled WGS sequence"/>
</dbReference>
<protein>
    <submittedName>
        <fullName evidence="1">RHS repeat protein</fullName>
    </submittedName>
</protein>
<proteinExistence type="predicted"/>
<name>A0A8J7TQA3_9BACT</name>